<organism evidence="1 2">
    <name type="scientific">Cystobacter fuscus (strain ATCC 25194 / DSM 2262 / NBRC 100088 / M29)</name>
    <dbReference type="NCBI Taxonomy" id="1242864"/>
    <lineage>
        <taxon>Bacteria</taxon>
        <taxon>Pseudomonadati</taxon>
        <taxon>Myxococcota</taxon>
        <taxon>Myxococcia</taxon>
        <taxon>Myxococcales</taxon>
        <taxon>Cystobacterineae</taxon>
        <taxon>Archangiaceae</taxon>
        <taxon>Cystobacter</taxon>
    </lineage>
</organism>
<proteinExistence type="predicted"/>
<reference evidence="1" key="1">
    <citation type="submission" date="2013-05" db="EMBL/GenBank/DDBJ databases">
        <title>Genome assembly of Cystobacter fuscus DSM 2262.</title>
        <authorList>
            <person name="Sharma G."/>
            <person name="Khatri I."/>
            <person name="Kaur C."/>
            <person name="Mayilraj S."/>
            <person name="Subramanian S."/>
        </authorList>
    </citation>
    <scope>NUCLEOTIDE SEQUENCE [LARGE SCALE GENOMIC DNA]</scope>
    <source>
        <strain evidence="1">DSM 2262</strain>
    </source>
</reference>
<evidence type="ECO:0000313" key="2">
    <source>
        <dbReference type="Proteomes" id="UP000011682"/>
    </source>
</evidence>
<gene>
    <name evidence="1" type="ORF">D187_002111</name>
</gene>
<evidence type="ECO:0000313" key="1">
    <source>
        <dbReference type="EMBL" id="EPX60025.1"/>
    </source>
</evidence>
<comment type="caution">
    <text evidence="1">The sequence shown here is derived from an EMBL/GenBank/DDBJ whole genome shotgun (WGS) entry which is preliminary data.</text>
</comment>
<dbReference type="Proteomes" id="UP000011682">
    <property type="component" value="Unassembled WGS sequence"/>
</dbReference>
<sequence>MHMSTGSNSGSDSAQTAAQDLQERLRLATPEFTTRGFLFSSMLKAVKELGGDDEVVRRCLEASGETSFVEFFHYPTRSLLLLISTAAEALSGRYGSVEEVLRQMGARGGESYMDTPVGRAVLQQTGTRPQRLMFALQTLYEGLTSYGKPVLSFPRLDQGVLSVQASFMPLAYHEGSIEAISRRMGLTPVSIRARWTGPLSLDLECSW</sequence>
<keyword evidence="2" id="KW-1185">Reference proteome</keyword>
<dbReference type="EMBL" id="ANAH02000014">
    <property type="protein sequence ID" value="EPX60025.1"/>
    <property type="molecule type" value="Genomic_DNA"/>
</dbReference>
<name>S9P6E8_CYSF2</name>
<dbReference type="Pfam" id="PF09536">
    <property type="entry name" value="DUF2378"/>
    <property type="match status" value="1"/>
</dbReference>
<accession>S9P6E8</accession>
<dbReference type="NCBIfam" id="TIGR02265">
    <property type="entry name" value="Mxa_TIGR02265"/>
    <property type="match status" value="1"/>
</dbReference>
<dbReference type="AlphaFoldDB" id="S9P6E8"/>
<dbReference type="InterPro" id="IPR011751">
    <property type="entry name" value="Mxa_paralog_2265"/>
</dbReference>
<protein>
    <submittedName>
        <fullName evidence="1">Uncharacterized protein</fullName>
    </submittedName>
</protein>